<feature type="domain" description="DDE Tnp4" evidence="3">
    <location>
        <begin position="3"/>
        <end position="103"/>
    </location>
</feature>
<protein>
    <recommendedName>
        <fullName evidence="3">DDE Tnp4 domain-containing protein</fullName>
    </recommendedName>
</protein>
<evidence type="ECO:0000256" key="1">
    <source>
        <dbReference type="ARBA" id="ARBA00001968"/>
    </source>
</evidence>
<dbReference type="EMBL" id="AVOT02010692">
    <property type="protein sequence ID" value="MBW0490646.1"/>
    <property type="molecule type" value="Genomic_DNA"/>
</dbReference>
<gene>
    <name evidence="4" type="ORF">O181_030361</name>
</gene>
<dbReference type="OrthoDB" id="2506086at2759"/>
<dbReference type="Pfam" id="PF13359">
    <property type="entry name" value="DDE_Tnp_4"/>
    <property type="match status" value="1"/>
</dbReference>
<evidence type="ECO:0000256" key="2">
    <source>
        <dbReference type="ARBA" id="ARBA00022723"/>
    </source>
</evidence>
<organism evidence="4 5">
    <name type="scientific">Austropuccinia psidii MF-1</name>
    <dbReference type="NCBI Taxonomy" id="1389203"/>
    <lineage>
        <taxon>Eukaryota</taxon>
        <taxon>Fungi</taxon>
        <taxon>Dikarya</taxon>
        <taxon>Basidiomycota</taxon>
        <taxon>Pucciniomycotina</taxon>
        <taxon>Pucciniomycetes</taxon>
        <taxon>Pucciniales</taxon>
        <taxon>Sphaerophragmiaceae</taxon>
        <taxon>Austropuccinia</taxon>
    </lineage>
</organism>
<keyword evidence="5" id="KW-1185">Reference proteome</keyword>
<name>A0A9Q3H473_9BASI</name>
<comment type="cofactor">
    <cofactor evidence="1">
        <name>a divalent metal cation</name>
        <dbReference type="ChEBI" id="CHEBI:60240"/>
    </cofactor>
</comment>
<keyword evidence="2" id="KW-0479">Metal-binding</keyword>
<proteinExistence type="predicted"/>
<dbReference type="GO" id="GO:0046872">
    <property type="term" value="F:metal ion binding"/>
    <property type="evidence" value="ECO:0007669"/>
    <property type="project" value="UniProtKB-KW"/>
</dbReference>
<accession>A0A9Q3H473</accession>
<dbReference type="AlphaFoldDB" id="A0A9Q3H473"/>
<sequence>MAGWPGSCTDSMVYKNMGQYLLADSAYPLNEHLIPAYRAPAANAPINAKFNYCLAKSRVRNEHMIGILKGRWASLREMRLHLNGREDIQPYMEWIKSCCIPHNMLSQIEDSWLELDNEVHQEMQQRHATDAPTANAIDLQRRLKESCVGHNYVFGLLPIR</sequence>
<evidence type="ECO:0000259" key="3">
    <source>
        <dbReference type="Pfam" id="PF13359"/>
    </source>
</evidence>
<comment type="caution">
    <text evidence="4">The sequence shown here is derived from an EMBL/GenBank/DDBJ whole genome shotgun (WGS) entry which is preliminary data.</text>
</comment>
<evidence type="ECO:0000313" key="5">
    <source>
        <dbReference type="Proteomes" id="UP000765509"/>
    </source>
</evidence>
<dbReference type="Proteomes" id="UP000765509">
    <property type="component" value="Unassembled WGS sequence"/>
</dbReference>
<reference evidence="4" key="1">
    <citation type="submission" date="2021-03" db="EMBL/GenBank/DDBJ databases">
        <title>Draft genome sequence of rust myrtle Austropuccinia psidii MF-1, a brazilian biotype.</title>
        <authorList>
            <person name="Quecine M.C."/>
            <person name="Pachon D.M.R."/>
            <person name="Bonatelli M.L."/>
            <person name="Correr F.H."/>
            <person name="Franceschini L.M."/>
            <person name="Leite T.F."/>
            <person name="Margarido G.R.A."/>
            <person name="Almeida C.A."/>
            <person name="Ferrarezi J.A."/>
            <person name="Labate C.A."/>
        </authorList>
    </citation>
    <scope>NUCLEOTIDE SEQUENCE</scope>
    <source>
        <strain evidence="4">MF-1</strain>
    </source>
</reference>
<evidence type="ECO:0000313" key="4">
    <source>
        <dbReference type="EMBL" id="MBW0490646.1"/>
    </source>
</evidence>
<dbReference type="InterPro" id="IPR027806">
    <property type="entry name" value="HARBI1_dom"/>
</dbReference>